<dbReference type="InterPro" id="IPR050428">
    <property type="entry name" value="TCS_sensor_his_kinase"/>
</dbReference>
<dbReference type="HOGENOM" id="CLU_000445_89_18_11"/>
<evidence type="ECO:0000256" key="12">
    <source>
        <dbReference type="ARBA" id="ARBA00023012"/>
    </source>
</evidence>
<evidence type="ECO:0000256" key="9">
    <source>
        <dbReference type="ARBA" id="ARBA00022777"/>
    </source>
</evidence>
<evidence type="ECO:0000256" key="13">
    <source>
        <dbReference type="ARBA" id="ARBA00023136"/>
    </source>
</evidence>
<dbReference type="PANTHER" id="PTHR45436">
    <property type="entry name" value="SENSOR HISTIDINE KINASE YKOH"/>
    <property type="match status" value="1"/>
</dbReference>
<keyword evidence="10" id="KW-0067">ATP-binding</keyword>
<gene>
    <name evidence="19" type="primary">mtrB</name>
    <name evidence="19" type="ORF">BN46_0945</name>
    <name evidence="20" type="ORF">HMPREF9719_01142</name>
</gene>
<comment type="caution">
    <text evidence="19">The sequence shown here is derived from an EMBL/GenBank/DDBJ whole genome shotgun (WGS) entry which is preliminary data.</text>
</comment>
<keyword evidence="4" id="KW-1003">Cell membrane</keyword>
<dbReference type="Gene3D" id="6.10.340.10">
    <property type="match status" value="1"/>
</dbReference>
<accession>I7IXB0</accession>
<organism evidence="19 22">
    <name type="scientific">Corynebacterium otitidis ATCC 51513</name>
    <dbReference type="NCBI Taxonomy" id="883169"/>
    <lineage>
        <taxon>Bacteria</taxon>
        <taxon>Bacillati</taxon>
        <taxon>Actinomycetota</taxon>
        <taxon>Actinomycetes</taxon>
        <taxon>Mycobacteriales</taxon>
        <taxon>Corynebacteriaceae</taxon>
        <taxon>Corynebacterium</taxon>
    </lineage>
</organism>
<dbReference type="PRINTS" id="PR00344">
    <property type="entry name" value="BCTRLSENSOR"/>
</dbReference>
<name>I7IXB0_9CORY</name>
<comment type="subcellular location">
    <subcellularLocation>
        <location evidence="2">Cell membrane</location>
        <topology evidence="2">Multi-pass membrane protein</topology>
    </subcellularLocation>
</comment>
<dbReference type="EC" id="2.7.13.3" evidence="3"/>
<dbReference type="STRING" id="29321.AAV33_01480"/>
<dbReference type="AlphaFoldDB" id="I7IXB0"/>
<dbReference type="GO" id="GO:0005524">
    <property type="term" value="F:ATP binding"/>
    <property type="evidence" value="ECO:0007669"/>
    <property type="project" value="UniProtKB-KW"/>
</dbReference>
<keyword evidence="8" id="KW-0547">Nucleotide-binding</keyword>
<dbReference type="InterPro" id="IPR036097">
    <property type="entry name" value="HisK_dim/P_sf"/>
</dbReference>
<dbReference type="Gene3D" id="3.30.565.10">
    <property type="entry name" value="Histidine kinase-like ATPase, C-terminal domain"/>
    <property type="match status" value="1"/>
</dbReference>
<dbReference type="Gene3D" id="1.10.287.130">
    <property type="match status" value="1"/>
</dbReference>
<dbReference type="Proteomes" id="UP000006078">
    <property type="component" value="Unassembled WGS sequence"/>
</dbReference>
<evidence type="ECO:0000256" key="3">
    <source>
        <dbReference type="ARBA" id="ARBA00012438"/>
    </source>
</evidence>
<evidence type="ECO:0000313" key="20">
    <source>
        <dbReference type="EMBL" id="EJZ81935.1"/>
    </source>
</evidence>
<dbReference type="GO" id="GO:0005886">
    <property type="term" value="C:plasma membrane"/>
    <property type="evidence" value="ECO:0007669"/>
    <property type="project" value="UniProtKB-SubCell"/>
</dbReference>
<dbReference type="FunFam" id="3.30.565.10:FF:000013">
    <property type="entry name" value="Two-component sensor histidine kinase"/>
    <property type="match status" value="1"/>
</dbReference>
<dbReference type="NCBIfam" id="NF040691">
    <property type="entry name" value="MtrAB_MtrB"/>
    <property type="match status" value="1"/>
</dbReference>
<dbReference type="EMBL" id="CAJZ01000128">
    <property type="protein sequence ID" value="CCI83673.1"/>
    <property type="molecule type" value="Genomic_DNA"/>
</dbReference>
<dbReference type="InterPro" id="IPR036890">
    <property type="entry name" value="HATPase_C_sf"/>
</dbReference>
<dbReference type="SUPFAM" id="SSF158472">
    <property type="entry name" value="HAMP domain-like"/>
    <property type="match status" value="1"/>
</dbReference>
<dbReference type="InterPro" id="IPR003660">
    <property type="entry name" value="HAMP_dom"/>
</dbReference>
<evidence type="ECO:0000256" key="10">
    <source>
        <dbReference type="ARBA" id="ARBA00022840"/>
    </source>
</evidence>
<evidence type="ECO:0000256" key="6">
    <source>
        <dbReference type="ARBA" id="ARBA00022679"/>
    </source>
</evidence>
<evidence type="ECO:0000256" key="11">
    <source>
        <dbReference type="ARBA" id="ARBA00022989"/>
    </source>
</evidence>
<evidence type="ECO:0000256" key="1">
    <source>
        <dbReference type="ARBA" id="ARBA00000085"/>
    </source>
</evidence>
<dbReference type="Proteomes" id="UP000011016">
    <property type="component" value="Unassembled WGS sequence"/>
</dbReference>
<keyword evidence="12" id="KW-0902">Two-component regulatory system</keyword>
<dbReference type="InterPro" id="IPR003661">
    <property type="entry name" value="HisK_dim/P_dom"/>
</dbReference>
<evidence type="ECO:0000259" key="18">
    <source>
        <dbReference type="PROSITE" id="PS50885"/>
    </source>
</evidence>
<dbReference type="SUPFAM" id="SSF47384">
    <property type="entry name" value="Homodimeric domain of signal transducing histidine kinase"/>
    <property type="match status" value="1"/>
</dbReference>
<dbReference type="CDD" id="cd00075">
    <property type="entry name" value="HATPase"/>
    <property type="match status" value="1"/>
</dbReference>
<evidence type="ECO:0000313" key="19">
    <source>
        <dbReference type="EMBL" id="CCI83673.1"/>
    </source>
</evidence>
<comment type="catalytic activity">
    <reaction evidence="1">
        <text>ATP + protein L-histidine = ADP + protein N-phospho-L-histidine.</text>
        <dbReference type="EC" id="2.7.13.3"/>
    </reaction>
</comment>
<keyword evidence="7 16" id="KW-0812">Transmembrane</keyword>
<evidence type="ECO:0000313" key="21">
    <source>
        <dbReference type="Proteomes" id="UP000006078"/>
    </source>
</evidence>
<dbReference type="RefSeq" id="WP_004601032.1">
    <property type="nucleotide sequence ID" value="NZ_HF541867.1"/>
</dbReference>
<evidence type="ECO:0000259" key="17">
    <source>
        <dbReference type="PROSITE" id="PS50109"/>
    </source>
</evidence>
<dbReference type="InterPro" id="IPR047669">
    <property type="entry name" value="MtrAB_MtrB"/>
</dbReference>
<dbReference type="GO" id="GO:0000155">
    <property type="term" value="F:phosphorelay sensor kinase activity"/>
    <property type="evidence" value="ECO:0007669"/>
    <property type="project" value="InterPro"/>
</dbReference>
<keyword evidence="5" id="KW-0597">Phosphoprotein</keyword>
<evidence type="ECO:0000256" key="5">
    <source>
        <dbReference type="ARBA" id="ARBA00022553"/>
    </source>
</evidence>
<dbReference type="OrthoDB" id="9786919at2"/>
<dbReference type="SMART" id="SM00388">
    <property type="entry name" value="HisKA"/>
    <property type="match status" value="1"/>
</dbReference>
<evidence type="ECO:0000256" key="15">
    <source>
        <dbReference type="SAM" id="MobiDB-lite"/>
    </source>
</evidence>
<reference evidence="20 21" key="2">
    <citation type="submission" date="2012-08" db="EMBL/GenBank/DDBJ databases">
        <title>The Genome Sequence of Turicella otitidis ATCC 51513.</title>
        <authorList>
            <consortium name="The Broad Institute Genome Sequencing Platform"/>
            <person name="Earl A."/>
            <person name="Ward D."/>
            <person name="Feldgarden M."/>
            <person name="Gevers D."/>
            <person name="Huys G."/>
            <person name="Walker B."/>
            <person name="Young S.K."/>
            <person name="Zeng Q."/>
            <person name="Gargeya S."/>
            <person name="Fitzgerald M."/>
            <person name="Haas B."/>
            <person name="Abouelleil A."/>
            <person name="Alvarado L."/>
            <person name="Arachchi H.M."/>
            <person name="Berlin A.M."/>
            <person name="Chapman S.B."/>
            <person name="Goldberg J."/>
            <person name="Griggs A."/>
            <person name="Gujja S."/>
            <person name="Hansen M."/>
            <person name="Howarth C."/>
            <person name="Imamovic A."/>
            <person name="Larimer J."/>
            <person name="McCowen C."/>
            <person name="Montmayeur A."/>
            <person name="Murphy C."/>
            <person name="Neiman D."/>
            <person name="Pearson M."/>
            <person name="Priest M."/>
            <person name="Roberts A."/>
            <person name="Saif S."/>
            <person name="Shea T."/>
            <person name="Sisk P."/>
            <person name="Sykes S."/>
            <person name="Wortman J."/>
            <person name="Nusbaum C."/>
            <person name="Birren B."/>
        </authorList>
    </citation>
    <scope>NUCLEOTIDE SEQUENCE [LARGE SCALE GENOMIC DNA]</scope>
    <source>
        <strain evidence="20 21">ATCC 51513</strain>
    </source>
</reference>
<dbReference type="Pfam" id="PF02518">
    <property type="entry name" value="HATPase_c"/>
    <property type="match status" value="1"/>
</dbReference>
<evidence type="ECO:0000256" key="7">
    <source>
        <dbReference type="ARBA" id="ARBA00022692"/>
    </source>
</evidence>
<feature type="transmembrane region" description="Helical" evidence="16">
    <location>
        <begin position="38"/>
        <end position="61"/>
    </location>
</feature>
<feature type="region of interest" description="Disordered" evidence="15">
    <location>
        <begin position="513"/>
        <end position="582"/>
    </location>
</feature>
<feature type="region of interest" description="Disordered" evidence="15">
    <location>
        <begin position="597"/>
        <end position="621"/>
    </location>
</feature>
<dbReference type="InterPro" id="IPR004358">
    <property type="entry name" value="Sig_transdc_His_kin-like_C"/>
</dbReference>
<feature type="compositionally biased region" description="Acidic residues" evidence="15">
    <location>
        <begin position="607"/>
        <end position="621"/>
    </location>
</feature>
<keyword evidence="21" id="KW-1185">Reference proteome</keyword>
<keyword evidence="6 19" id="KW-0808">Transferase</keyword>
<dbReference type="SMART" id="SM00387">
    <property type="entry name" value="HATPase_c"/>
    <property type="match status" value="1"/>
</dbReference>
<feature type="domain" description="Histidine kinase" evidence="17">
    <location>
        <begin position="297"/>
        <end position="514"/>
    </location>
</feature>
<dbReference type="PATRIC" id="fig|883169.3.peg.1103"/>
<dbReference type="InterPro" id="IPR005467">
    <property type="entry name" value="His_kinase_dom"/>
</dbReference>
<protein>
    <recommendedName>
        <fullName evidence="14">Sensor histidine kinase MtrB</fullName>
        <ecNumber evidence="3">2.7.13.3</ecNumber>
    </recommendedName>
</protein>
<evidence type="ECO:0000256" key="2">
    <source>
        <dbReference type="ARBA" id="ARBA00004651"/>
    </source>
</evidence>
<dbReference type="PANTHER" id="PTHR45436:SF5">
    <property type="entry name" value="SENSOR HISTIDINE KINASE TRCS"/>
    <property type="match status" value="1"/>
</dbReference>
<reference evidence="19 22" key="1">
    <citation type="journal article" date="2012" name="J. Bacteriol.">
        <title>Draft Genome Sequence of Turicella otitidis ATCC 51513, Isolated from Middle Ear Fluid from a Child with Otitis Media.</title>
        <authorList>
            <person name="Brinkrolf K."/>
            <person name="Schneider J."/>
            <person name="Knecht M."/>
            <person name="Ruckert C."/>
            <person name="Tauch A."/>
        </authorList>
    </citation>
    <scope>NUCLEOTIDE SEQUENCE [LARGE SCALE GENOMIC DNA]</scope>
    <source>
        <strain evidence="19 22">ATCC 51513</strain>
    </source>
</reference>
<evidence type="ECO:0000256" key="4">
    <source>
        <dbReference type="ARBA" id="ARBA00022475"/>
    </source>
</evidence>
<dbReference type="EMBL" id="AHAE01000050">
    <property type="protein sequence ID" value="EJZ81935.1"/>
    <property type="molecule type" value="Genomic_DNA"/>
</dbReference>
<dbReference type="InterPro" id="IPR003594">
    <property type="entry name" value="HATPase_dom"/>
</dbReference>
<dbReference type="SUPFAM" id="SSF55874">
    <property type="entry name" value="ATPase domain of HSP90 chaperone/DNA topoisomerase II/histidine kinase"/>
    <property type="match status" value="1"/>
</dbReference>
<dbReference type="SMART" id="SM00304">
    <property type="entry name" value="HAMP"/>
    <property type="match status" value="1"/>
</dbReference>
<sequence length="621" mass="66911">MSEDTSSPGPGGRGVWGTLTRLGERLAGYWRRSLQVKVIGSIFVATTLVMVLLGFAMISVVTQRLVDAKLDAAAAEIDGARRDVEQAIDAGSPGEPYQARLAAARAALTSQSNRDSDAATFYDPVLLVADQEDRVLTAPEDYAIPERLRRFVEQGQIAYQFVPVTRGDGSAYNALIIGSPTDAEIPGLQIYLVQSMENEEATMALMRGLIATAVIVVVVLLVGITWLMAQQVITPVRSASRIAERLASGHLRERMPVEGEDEMARLAVSFNSMAESLSRQIRQLTEYGDLQRQFTSDVSHELRTPLTTVRMAADMIEARAEQFDAGTKRASELMTSELDRFEQLLADLLEISRHDAGMADLSEQPLTIDACARSAWRQVEQLAAQLGVEVTLEGEGEDLSLTGDSRRVERILRNLIANAIDHSEGNPVAVRWAANADAVAVTVTDRGVGLKEGQEDLVFNRFWRADPSRKRHSGGSGLGLAIALEDAQLHGGSLDAAGTLGVGTQFRLVLPRRPNAPIGEPPLPLVAPGAPQAPAPDEEAERTPALPPGEDDRAPGEADWLEPAERERLYERGVPVPGDAPGIEALRGVALLDERAAAASDATGGDNDADDQNDEDEGETR</sequence>
<feature type="transmembrane region" description="Helical" evidence="16">
    <location>
        <begin position="204"/>
        <end position="229"/>
    </location>
</feature>
<keyword evidence="13 16" id="KW-0472">Membrane</keyword>
<evidence type="ECO:0000256" key="16">
    <source>
        <dbReference type="SAM" id="Phobius"/>
    </source>
</evidence>
<keyword evidence="9 19" id="KW-0418">Kinase</keyword>
<evidence type="ECO:0000256" key="14">
    <source>
        <dbReference type="ARBA" id="ARBA00035305"/>
    </source>
</evidence>
<feature type="compositionally biased region" description="Low complexity" evidence="15">
    <location>
        <begin position="597"/>
        <end position="606"/>
    </location>
</feature>
<evidence type="ECO:0000256" key="8">
    <source>
        <dbReference type="ARBA" id="ARBA00022741"/>
    </source>
</evidence>
<feature type="domain" description="HAMP" evidence="18">
    <location>
        <begin position="230"/>
        <end position="282"/>
    </location>
</feature>
<proteinExistence type="predicted"/>
<dbReference type="CDD" id="cd00082">
    <property type="entry name" value="HisKA"/>
    <property type="match status" value="1"/>
</dbReference>
<dbReference type="Pfam" id="PF00512">
    <property type="entry name" value="HisKA"/>
    <property type="match status" value="1"/>
</dbReference>
<dbReference type="CDD" id="cd06225">
    <property type="entry name" value="HAMP"/>
    <property type="match status" value="1"/>
</dbReference>
<dbReference type="PROSITE" id="PS50109">
    <property type="entry name" value="HIS_KIN"/>
    <property type="match status" value="1"/>
</dbReference>
<dbReference type="eggNOG" id="COG5002">
    <property type="taxonomic scope" value="Bacteria"/>
</dbReference>
<keyword evidence="11 16" id="KW-1133">Transmembrane helix</keyword>
<dbReference type="PROSITE" id="PS50885">
    <property type="entry name" value="HAMP"/>
    <property type="match status" value="1"/>
</dbReference>
<evidence type="ECO:0000313" key="22">
    <source>
        <dbReference type="Proteomes" id="UP000011016"/>
    </source>
</evidence>
<dbReference type="Pfam" id="PF00672">
    <property type="entry name" value="HAMP"/>
    <property type="match status" value="1"/>
</dbReference>
<dbReference type="FunFam" id="1.10.287.130:FF:000010">
    <property type="entry name" value="Two-component sensor histidine kinase"/>
    <property type="match status" value="1"/>
</dbReference>